<gene>
    <name evidence="2" type="ORF">G8770_18245</name>
</gene>
<feature type="transmembrane region" description="Helical" evidence="1">
    <location>
        <begin position="271"/>
        <end position="289"/>
    </location>
</feature>
<dbReference type="EMBL" id="JAAONZ010000017">
    <property type="protein sequence ID" value="NHO67489.1"/>
    <property type="molecule type" value="Genomic_DNA"/>
</dbReference>
<keyword evidence="1" id="KW-1133">Transmembrane helix</keyword>
<keyword evidence="3" id="KW-1185">Reference proteome</keyword>
<keyword evidence="1" id="KW-0472">Membrane</keyword>
<feature type="transmembrane region" description="Helical" evidence="1">
    <location>
        <begin position="222"/>
        <end position="240"/>
    </location>
</feature>
<protein>
    <submittedName>
        <fullName evidence="2">DUF898 domain-containing protein</fullName>
    </submittedName>
</protein>
<evidence type="ECO:0000313" key="2">
    <source>
        <dbReference type="EMBL" id="NHO67489.1"/>
    </source>
</evidence>
<proteinExistence type="predicted"/>
<evidence type="ECO:0000313" key="3">
    <source>
        <dbReference type="Proteomes" id="UP000787472"/>
    </source>
</evidence>
<dbReference type="RefSeq" id="WP_167190285.1">
    <property type="nucleotide sequence ID" value="NZ_JAAONZ010000017.1"/>
</dbReference>
<organism evidence="2 3">
    <name type="scientific">Pseudomaricurvus hydrocarbonicus</name>
    <dbReference type="NCBI Taxonomy" id="1470433"/>
    <lineage>
        <taxon>Bacteria</taxon>
        <taxon>Pseudomonadati</taxon>
        <taxon>Pseudomonadota</taxon>
        <taxon>Gammaproteobacteria</taxon>
        <taxon>Cellvibrionales</taxon>
        <taxon>Cellvibrionaceae</taxon>
        <taxon>Pseudomaricurvus</taxon>
    </lineage>
</organism>
<sequence>MDDNTTKTEHFKFSGSAGEFFGIRFVNGLLNMITLGIYSPWAKVRELQYLYGNTELAGGDFQFTADPKRMLVSRLIAIALFLTFLFVENFQSTEAFIAYAVMIIAFLLFSPIVTVFVMSFRLRHSRWRGIHFRFHNDFKGAYRVYLAPMSLLILSLVSLALPFNSEAVEDTLGITAHERFYEEQKQQQELHSEAPLSAANSDDPFDTYDDSAEEPTYINPHLFWPSGVLLLIFLALIPYFDFINMRFLVRNTHFGAAACRYRADLLEFYKIYGLLLAGLALVALLWTGVALSYTSYGLAVMGSILFWPFASAFMNSKRYNLVFGRTTFKNDEFYLRANVPFWKAFFVLSTNTVCVILSFGMLKAWADIRTVRLILGHTAVETEQSLDDFVAGQQQELSAIGEEIADVFDLDVAF</sequence>
<reference evidence="2" key="1">
    <citation type="submission" date="2020-03" db="EMBL/GenBank/DDBJ databases">
        <authorList>
            <person name="Guo F."/>
        </authorList>
    </citation>
    <scope>NUCLEOTIDE SEQUENCE</scope>
    <source>
        <strain evidence="2">JCM 30134</strain>
    </source>
</reference>
<comment type="caution">
    <text evidence="2">The sequence shown here is derived from an EMBL/GenBank/DDBJ whole genome shotgun (WGS) entry which is preliminary data.</text>
</comment>
<feature type="transmembrane region" description="Helical" evidence="1">
    <location>
        <begin position="96"/>
        <end position="120"/>
    </location>
</feature>
<accession>A0A9E5T419</accession>
<keyword evidence="1" id="KW-0812">Transmembrane</keyword>
<feature type="transmembrane region" description="Helical" evidence="1">
    <location>
        <begin position="344"/>
        <end position="366"/>
    </location>
</feature>
<dbReference type="AlphaFoldDB" id="A0A9E5T419"/>
<name>A0A9E5T419_9GAMM</name>
<feature type="transmembrane region" description="Helical" evidence="1">
    <location>
        <begin position="295"/>
        <end position="315"/>
    </location>
</feature>
<feature type="transmembrane region" description="Helical" evidence="1">
    <location>
        <begin position="141"/>
        <end position="163"/>
    </location>
</feature>
<dbReference type="Pfam" id="PF05987">
    <property type="entry name" value="DUF898"/>
    <property type="match status" value="1"/>
</dbReference>
<feature type="transmembrane region" description="Helical" evidence="1">
    <location>
        <begin position="20"/>
        <end position="38"/>
    </location>
</feature>
<feature type="transmembrane region" description="Helical" evidence="1">
    <location>
        <begin position="71"/>
        <end position="90"/>
    </location>
</feature>
<dbReference type="Proteomes" id="UP000787472">
    <property type="component" value="Unassembled WGS sequence"/>
</dbReference>
<evidence type="ECO:0000256" key="1">
    <source>
        <dbReference type="SAM" id="Phobius"/>
    </source>
</evidence>
<dbReference type="InterPro" id="IPR010295">
    <property type="entry name" value="DUF898"/>
</dbReference>